<comment type="caution">
    <text evidence="1">The sequence shown here is derived from an EMBL/GenBank/DDBJ whole genome shotgun (WGS) entry which is preliminary data.</text>
</comment>
<accession>A0A645BXZ3</accession>
<gene>
    <name evidence="1" type="ORF">SDC9_114909</name>
</gene>
<dbReference type="SUPFAM" id="SSF50630">
    <property type="entry name" value="Acid proteases"/>
    <property type="match status" value="1"/>
</dbReference>
<protein>
    <submittedName>
        <fullName evidence="1">Uncharacterized protein</fullName>
    </submittedName>
</protein>
<name>A0A645BXZ3_9ZZZZ</name>
<organism evidence="1">
    <name type="scientific">bioreactor metagenome</name>
    <dbReference type="NCBI Taxonomy" id="1076179"/>
    <lineage>
        <taxon>unclassified sequences</taxon>
        <taxon>metagenomes</taxon>
        <taxon>ecological metagenomes</taxon>
    </lineage>
</organism>
<dbReference type="Gene3D" id="2.40.70.10">
    <property type="entry name" value="Acid Proteases"/>
    <property type="match status" value="1"/>
</dbReference>
<evidence type="ECO:0000313" key="1">
    <source>
        <dbReference type="EMBL" id="MPM67983.1"/>
    </source>
</evidence>
<reference evidence="1" key="1">
    <citation type="submission" date="2019-08" db="EMBL/GenBank/DDBJ databases">
        <authorList>
            <person name="Kucharzyk K."/>
            <person name="Murdoch R.W."/>
            <person name="Higgins S."/>
            <person name="Loffler F."/>
        </authorList>
    </citation>
    <scope>NUCLEOTIDE SEQUENCE</scope>
</reference>
<dbReference type="AlphaFoldDB" id="A0A645BXZ3"/>
<dbReference type="InterPro" id="IPR021109">
    <property type="entry name" value="Peptidase_aspartic_dom_sf"/>
</dbReference>
<dbReference type="EMBL" id="VSSQ01021999">
    <property type="protein sequence ID" value="MPM67983.1"/>
    <property type="molecule type" value="Genomic_DNA"/>
</dbReference>
<sequence>MEKVDEVEVRSVEHAITLAKYLFGESFFDKIEAKERNKMIESEETIRIKIPKGFNPELDKSKIIKQGKHHRVIEVEAKIDTGALRSSIDENLARELGLLAEDKILYYRHYKSALGKNIERPVIGLTFWIKGKKIVTAVNVANREGLRTRFLIGRKDLNGFLISAKVING</sequence>
<proteinExistence type="predicted"/>